<dbReference type="AlphaFoldDB" id="A0A948RYB9"/>
<dbReference type="EMBL" id="JAHJDP010000099">
    <property type="protein sequence ID" value="MBU2692691.1"/>
    <property type="molecule type" value="Genomic_DNA"/>
</dbReference>
<gene>
    <name evidence="1" type="ORF">KJ970_17380</name>
</gene>
<reference evidence="1" key="1">
    <citation type="submission" date="2021-05" db="EMBL/GenBank/DDBJ databases">
        <title>Energy efficiency and biological interactions define the core microbiome of deep oligotrophic groundwater.</title>
        <authorList>
            <person name="Mehrshad M."/>
            <person name="Lopez-Fernandez M."/>
            <person name="Bell E."/>
            <person name="Bernier-Latmani R."/>
            <person name="Bertilsson S."/>
            <person name="Dopson M."/>
        </authorList>
    </citation>
    <scope>NUCLEOTIDE SEQUENCE</scope>
    <source>
        <strain evidence="1">Modern_marine.mb.64</strain>
    </source>
</reference>
<proteinExistence type="predicted"/>
<protein>
    <submittedName>
        <fullName evidence="1">Uncharacterized protein</fullName>
    </submittedName>
</protein>
<comment type="caution">
    <text evidence="1">The sequence shown here is derived from an EMBL/GenBank/DDBJ whole genome shotgun (WGS) entry which is preliminary data.</text>
</comment>
<evidence type="ECO:0000313" key="2">
    <source>
        <dbReference type="Proteomes" id="UP000777784"/>
    </source>
</evidence>
<evidence type="ECO:0000313" key="1">
    <source>
        <dbReference type="EMBL" id="MBU2692691.1"/>
    </source>
</evidence>
<organism evidence="1 2">
    <name type="scientific">Eiseniibacteriota bacterium</name>
    <dbReference type="NCBI Taxonomy" id="2212470"/>
    <lineage>
        <taxon>Bacteria</taxon>
        <taxon>Candidatus Eiseniibacteriota</taxon>
    </lineage>
</organism>
<sequence>MTKTTGTYLKHLARIQGLYGDGHSRCKTDLLQLLDRRRFKKAGEVLRLHEILCFLRAYPDDRELLAHVEDQLSRFADRSDLRRFRKALADTGVAGTAINYQFFWFTATWLARRWPQQISINWTDFDRSDKLADMLHLLLLYSETPATDELDFSPREWIDQLKHPDETDAAFVIRRFDALRATSFGREKFYEDLDIPMQIKYKPGTASRTHAKYNNSPVIFQNRPLDYSRPDMFQAMNQPAKVIHSVPPHEGQNLINMAREAMITRSRDLDSFMHADKNDVRLVDFGDGYQFVCFGAIPERRLILESVYGYLTLKNGVPIGYVLTSSLFNSAAVGYNVFETYRGAESAAVYGRILGMTRALFGVDVVCVDPYQLGHDNTEGQESGAWWFYQKLGFQSHDPNILKLMRRELARIKRNRKYRSSNDTLQDLTAEHLFLYLDKPREDVIGRISLGNIGLQIVRYLAKHFGSDRETAARVCADEAAKCLGVRSRRSFTVGEKQAWERWSPLILALPGIKRWSLTNKKALVHIVKAKGGRRESDFVKLFDKHHLLRRALLKLSERD</sequence>
<dbReference type="Proteomes" id="UP000777784">
    <property type="component" value="Unassembled WGS sequence"/>
</dbReference>
<accession>A0A948RYB9</accession>
<name>A0A948RYB9_UNCEI</name>